<protein>
    <submittedName>
        <fullName evidence="2">Uncharacterized protein</fullName>
    </submittedName>
</protein>
<feature type="compositionally biased region" description="Polar residues" evidence="1">
    <location>
        <begin position="60"/>
        <end position="69"/>
    </location>
</feature>
<proteinExistence type="predicted"/>
<feature type="compositionally biased region" description="Low complexity" evidence="1">
    <location>
        <begin position="33"/>
        <end position="44"/>
    </location>
</feature>
<name>A0A7G2CMT0_9TRYP</name>
<accession>A0A7G2CMT0</accession>
<evidence type="ECO:0000313" key="2">
    <source>
        <dbReference type="EMBL" id="CAD2220254.1"/>
    </source>
</evidence>
<reference evidence="2 3" key="1">
    <citation type="submission" date="2020-08" db="EMBL/GenBank/DDBJ databases">
        <authorList>
            <person name="Newling K."/>
            <person name="Davey J."/>
            <person name="Forrester S."/>
        </authorList>
    </citation>
    <scope>NUCLEOTIDE SEQUENCE [LARGE SCALE GENOMIC DNA]</scope>
    <source>
        <strain evidence="3">Crithidia deanei Carvalho (ATCC PRA-265)</strain>
    </source>
</reference>
<gene>
    <name evidence="2" type="ORF">ADEAN_000776900</name>
</gene>
<dbReference type="EMBL" id="LR877160">
    <property type="protein sequence ID" value="CAD2220254.1"/>
    <property type="molecule type" value="Genomic_DNA"/>
</dbReference>
<feature type="region of interest" description="Disordered" evidence="1">
    <location>
        <begin position="1"/>
        <end position="165"/>
    </location>
</feature>
<dbReference type="Proteomes" id="UP000515908">
    <property type="component" value="Chromosome 16"/>
</dbReference>
<evidence type="ECO:0000256" key="1">
    <source>
        <dbReference type="SAM" id="MobiDB-lite"/>
    </source>
</evidence>
<keyword evidence="3" id="KW-1185">Reference proteome</keyword>
<dbReference type="VEuPathDB" id="TriTrypDB:ADEAN_000776900"/>
<dbReference type="AlphaFoldDB" id="A0A7G2CMT0"/>
<feature type="compositionally biased region" description="Polar residues" evidence="1">
    <location>
        <begin position="91"/>
        <end position="119"/>
    </location>
</feature>
<evidence type="ECO:0000313" key="3">
    <source>
        <dbReference type="Proteomes" id="UP000515908"/>
    </source>
</evidence>
<sequence>MTQVQQSAESFTSLNRPPRGESPSTSRVRGSRPESSSVRVVSVSDIRGKEDSNGVYNAPKASNDQSTSVLKERMDPIRTSAKKPVKAESAPNASVSNSKLNRSSMSMNASQRNSGTQTPYVPPTVRDEGTPRAGSARPGLPPSQSGGRPGSAQLIPYTNGKSPAQ</sequence>
<feature type="compositionally biased region" description="Polar residues" evidence="1">
    <location>
        <begin position="1"/>
        <end position="15"/>
    </location>
</feature>
<organism evidence="2 3">
    <name type="scientific">Angomonas deanei</name>
    <dbReference type="NCBI Taxonomy" id="59799"/>
    <lineage>
        <taxon>Eukaryota</taxon>
        <taxon>Discoba</taxon>
        <taxon>Euglenozoa</taxon>
        <taxon>Kinetoplastea</taxon>
        <taxon>Metakinetoplastina</taxon>
        <taxon>Trypanosomatida</taxon>
        <taxon>Trypanosomatidae</taxon>
        <taxon>Strigomonadinae</taxon>
        <taxon>Angomonas</taxon>
    </lineage>
</organism>